<dbReference type="SMART" id="SM00228">
    <property type="entry name" value="PDZ"/>
    <property type="match status" value="1"/>
</dbReference>
<accession>A0A857DMK2</accession>
<dbReference type="SUPFAM" id="SSF50494">
    <property type="entry name" value="Trypsin-like serine proteases"/>
    <property type="match status" value="1"/>
</dbReference>
<proteinExistence type="predicted"/>
<dbReference type="PANTHER" id="PTHR43343">
    <property type="entry name" value="PEPTIDASE S12"/>
    <property type="match status" value="1"/>
</dbReference>
<dbReference type="SUPFAM" id="SSF50156">
    <property type="entry name" value="PDZ domain-like"/>
    <property type="match status" value="1"/>
</dbReference>
<dbReference type="InterPro" id="IPR001940">
    <property type="entry name" value="Peptidase_S1C"/>
</dbReference>
<evidence type="ECO:0000256" key="3">
    <source>
        <dbReference type="SAM" id="Phobius"/>
    </source>
</evidence>
<protein>
    <submittedName>
        <fullName evidence="5">PDZ domain-containing protein</fullName>
    </submittedName>
</protein>
<dbReference type="EMBL" id="CP046996">
    <property type="protein sequence ID" value="QHA01619.1"/>
    <property type="molecule type" value="Genomic_DNA"/>
</dbReference>
<dbReference type="InterPro" id="IPR036034">
    <property type="entry name" value="PDZ_sf"/>
</dbReference>
<dbReference type="Pfam" id="PF13365">
    <property type="entry name" value="Trypsin_2"/>
    <property type="match status" value="1"/>
</dbReference>
<dbReference type="Gene3D" id="2.30.42.10">
    <property type="match status" value="1"/>
</dbReference>
<keyword evidence="2" id="KW-0378">Hydrolase</keyword>
<dbReference type="Gene3D" id="2.40.10.120">
    <property type="match status" value="1"/>
</dbReference>
<name>A0A857DMK2_9FIRM</name>
<dbReference type="PANTHER" id="PTHR43343:SF3">
    <property type="entry name" value="PROTEASE DO-LIKE 8, CHLOROPLASTIC"/>
    <property type="match status" value="1"/>
</dbReference>
<keyword evidence="3" id="KW-0472">Membrane</keyword>
<dbReference type="GO" id="GO:0004252">
    <property type="term" value="F:serine-type endopeptidase activity"/>
    <property type="evidence" value="ECO:0007669"/>
    <property type="project" value="InterPro"/>
</dbReference>
<evidence type="ECO:0000259" key="4">
    <source>
        <dbReference type="PROSITE" id="PS50106"/>
    </source>
</evidence>
<feature type="transmembrane region" description="Helical" evidence="3">
    <location>
        <begin position="32"/>
        <end position="58"/>
    </location>
</feature>
<organism evidence="5 6">
    <name type="scientific">Dehalobacter restrictus</name>
    <dbReference type="NCBI Taxonomy" id="55583"/>
    <lineage>
        <taxon>Bacteria</taxon>
        <taxon>Bacillati</taxon>
        <taxon>Bacillota</taxon>
        <taxon>Clostridia</taxon>
        <taxon>Eubacteriales</taxon>
        <taxon>Desulfitobacteriaceae</taxon>
        <taxon>Dehalobacter</taxon>
    </lineage>
</organism>
<reference evidence="5 6" key="1">
    <citation type="submission" date="2019-12" db="EMBL/GenBank/DDBJ databases">
        <title>Sequence classification of anaerobic respiratory reductive dehalogenases: First we see many, then we see few.</title>
        <authorList>
            <person name="Molenda O."/>
            <person name="Puentes Jacome L.A."/>
            <person name="Cao X."/>
            <person name="Nesbo C.L."/>
            <person name="Tang S."/>
            <person name="Morson N."/>
            <person name="Patron J."/>
            <person name="Lomheim L."/>
            <person name="Wishart D.S."/>
            <person name="Edwards E.A."/>
        </authorList>
    </citation>
    <scope>NUCLEOTIDE SEQUENCE [LARGE SCALE GENOMIC DNA]</scope>
    <source>
        <strain evidence="5 6">12DCA</strain>
    </source>
</reference>
<keyword evidence="3" id="KW-1133">Transmembrane helix</keyword>
<dbReference type="PROSITE" id="PS50106">
    <property type="entry name" value="PDZ"/>
    <property type="match status" value="1"/>
</dbReference>
<dbReference type="GO" id="GO:0006508">
    <property type="term" value="P:proteolysis"/>
    <property type="evidence" value="ECO:0007669"/>
    <property type="project" value="UniProtKB-KW"/>
</dbReference>
<sequence>MDFNNNNHYKDYNAYHDYPYNGERPQRKKPGIMVIAVVAIISALLGGTASLTLAPVIYPEIMSIQNQSGSSANTNSLVTTSAVANTSTSTDGNGNTYPVVEISKKIGPAVVGIANFQSGGNIFGRSSELAEVASGSGFIIDAQKGLIVTNNHVIEDAEKLVVSLADGRNITGKLVGGDARTDLAVVQISADKLTAVSLGDSSTLQVGEPVVAIGNPGGEDFARSVTTGVISATNRFLELQGEASFNLIQTDAAINPGNSGGPLVDYHGKVVGINAAKNQDTGYEGMGFAIPITDAWPTIQQLIKKGYAAHPGILVSIDERYTVEWASQQSWPAGAYISAVSTGGPAYKAGIRAGDVITKVNGVEITSSLEMTHELFKFEVGDTVTITYYRQENTKDVKVTLAELKS</sequence>
<dbReference type="PRINTS" id="PR00834">
    <property type="entry name" value="PROTEASES2C"/>
</dbReference>
<keyword evidence="3" id="KW-0812">Transmembrane</keyword>
<evidence type="ECO:0000256" key="2">
    <source>
        <dbReference type="ARBA" id="ARBA00022801"/>
    </source>
</evidence>
<dbReference type="InterPro" id="IPR009003">
    <property type="entry name" value="Peptidase_S1_PA"/>
</dbReference>
<dbReference type="InterPro" id="IPR001478">
    <property type="entry name" value="PDZ"/>
</dbReference>
<dbReference type="InterPro" id="IPR051201">
    <property type="entry name" value="Chloro_Bact_Ser_Proteases"/>
</dbReference>
<keyword evidence="1" id="KW-0645">Protease</keyword>
<evidence type="ECO:0000256" key="1">
    <source>
        <dbReference type="ARBA" id="ARBA00022670"/>
    </source>
</evidence>
<dbReference type="RefSeq" id="WP_019224635.1">
    <property type="nucleotide sequence ID" value="NZ_CP046996.1"/>
</dbReference>
<dbReference type="AlphaFoldDB" id="A0A857DMK2"/>
<evidence type="ECO:0000313" key="6">
    <source>
        <dbReference type="Proteomes" id="UP000430508"/>
    </source>
</evidence>
<dbReference type="Pfam" id="PF13180">
    <property type="entry name" value="PDZ_2"/>
    <property type="match status" value="1"/>
</dbReference>
<dbReference type="Proteomes" id="UP000430508">
    <property type="component" value="Chromosome"/>
</dbReference>
<feature type="domain" description="PDZ" evidence="4">
    <location>
        <begin position="332"/>
        <end position="374"/>
    </location>
</feature>
<gene>
    <name evidence="5" type="ORF">GQ588_13700</name>
</gene>
<evidence type="ECO:0000313" key="5">
    <source>
        <dbReference type="EMBL" id="QHA01619.1"/>
    </source>
</evidence>